<dbReference type="AlphaFoldDB" id="A0A928VR83"/>
<organism evidence="1 2">
    <name type="scientific">Romeriopsis navalis LEGE 11480</name>
    <dbReference type="NCBI Taxonomy" id="2777977"/>
    <lineage>
        <taxon>Bacteria</taxon>
        <taxon>Bacillati</taxon>
        <taxon>Cyanobacteriota</taxon>
        <taxon>Cyanophyceae</taxon>
        <taxon>Leptolyngbyales</taxon>
        <taxon>Leptolyngbyaceae</taxon>
        <taxon>Romeriopsis</taxon>
        <taxon>Romeriopsis navalis</taxon>
    </lineage>
</organism>
<dbReference type="EMBL" id="JADEXQ010000171">
    <property type="protein sequence ID" value="MBE9033268.1"/>
    <property type="molecule type" value="Genomic_DNA"/>
</dbReference>
<sequence>MKKIPDAYRWLLSIGAPTLICLIGWGQVINQNHQLQSKTIRAHQTAQLKTLKILSQVIGRQIIQTRLHQPANQTIDVERTVVQPMLQGLSQADQQAQFHALLVQPKMAIAPPHF</sequence>
<name>A0A928VR83_9CYAN</name>
<keyword evidence="2" id="KW-1185">Reference proteome</keyword>
<dbReference type="RefSeq" id="WP_264328078.1">
    <property type="nucleotide sequence ID" value="NZ_JADEXQ010000171.1"/>
</dbReference>
<protein>
    <submittedName>
        <fullName evidence="1">Uncharacterized protein</fullName>
    </submittedName>
</protein>
<evidence type="ECO:0000313" key="2">
    <source>
        <dbReference type="Proteomes" id="UP000625316"/>
    </source>
</evidence>
<evidence type="ECO:0000313" key="1">
    <source>
        <dbReference type="EMBL" id="MBE9033268.1"/>
    </source>
</evidence>
<feature type="non-terminal residue" evidence="1">
    <location>
        <position position="114"/>
    </location>
</feature>
<proteinExistence type="predicted"/>
<reference evidence="1" key="1">
    <citation type="submission" date="2020-10" db="EMBL/GenBank/DDBJ databases">
        <authorList>
            <person name="Castelo-Branco R."/>
            <person name="Eusebio N."/>
            <person name="Adriana R."/>
            <person name="Vieira A."/>
            <person name="Brugerolle De Fraissinette N."/>
            <person name="Rezende De Castro R."/>
            <person name="Schneider M.P."/>
            <person name="Vasconcelos V."/>
            <person name="Leao P.N."/>
        </authorList>
    </citation>
    <scope>NUCLEOTIDE SEQUENCE</scope>
    <source>
        <strain evidence="1">LEGE 11480</strain>
    </source>
</reference>
<gene>
    <name evidence="1" type="ORF">IQ266_26390</name>
</gene>
<comment type="caution">
    <text evidence="1">The sequence shown here is derived from an EMBL/GenBank/DDBJ whole genome shotgun (WGS) entry which is preliminary data.</text>
</comment>
<accession>A0A928VR83</accession>
<dbReference type="Proteomes" id="UP000625316">
    <property type="component" value="Unassembled WGS sequence"/>
</dbReference>